<evidence type="ECO:0000313" key="3">
    <source>
        <dbReference type="Proteomes" id="UP000186817"/>
    </source>
</evidence>
<evidence type="ECO:0000256" key="1">
    <source>
        <dbReference type="SAM" id="MobiDB-lite"/>
    </source>
</evidence>
<keyword evidence="3" id="KW-1185">Reference proteome</keyword>
<dbReference type="Proteomes" id="UP000186817">
    <property type="component" value="Unassembled WGS sequence"/>
</dbReference>
<reference evidence="2 3" key="1">
    <citation type="submission" date="2016-02" db="EMBL/GenBank/DDBJ databases">
        <title>Genome analysis of coral dinoflagellate symbionts highlights evolutionary adaptations to a symbiotic lifestyle.</title>
        <authorList>
            <person name="Aranda M."/>
            <person name="Li Y."/>
            <person name="Liew Y.J."/>
            <person name="Baumgarten S."/>
            <person name="Simakov O."/>
            <person name="Wilson M."/>
            <person name="Piel J."/>
            <person name="Ashoor H."/>
            <person name="Bougouffa S."/>
            <person name="Bajic V.B."/>
            <person name="Ryu T."/>
            <person name="Ravasi T."/>
            <person name="Bayer T."/>
            <person name="Micklem G."/>
            <person name="Kim H."/>
            <person name="Bhak J."/>
            <person name="Lajeunesse T.C."/>
            <person name="Voolstra C.R."/>
        </authorList>
    </citation>
    <scope>NUCLEOTIDE SEQUENCE [LARGE SCALE GENOMIC DNA]</scope>
    <source>
        <strain evidence="2 3">CCMP2467</strain>
    </source>
</reference>
<dbReference type="EMBL" id="LSRX01000419">
    <property type="protein sequence ID" value="OLP97835.1"/>
    <property type="molecule type" value="Genomic_DNA"/>
</dbReference>
<sequence length="1360" mass="149263">MLFWLLHYRGRAAVVAVPQGNFDWSRVAQLALDLFGADLFRRNAFSIQHQNYVLPYGSNVPTPPHGAILHLVRAVHAPATSFTAWDSVPDTVGMLHFDYDICAGPGGEVCLVPDLSAELEGRTVRQPPVNEVVSQVETLTLRLESAGILPSSEGVAGAAWEDDPVASGGGTSDSWTPVTDPKSGSSPLRGKPQSVWFGLLGLLIQRPWFGLVLTGVQLVQGDGDDCSSEDSPVPPSSPDLADVQPPTPVTVPPNGGHGANDVDAIVRPSDSDLSHTSIPRVDSAFVGAPDFDHSLIPILQRRVAAALSEVNLDMPPRPFLPAGCPIVMHNPFTARGQIQIISTVVETPQALQEILQDLAARRGWQPLVCVHPQPDEAAIHFIPAASNHDLVAVLLRTASFVEPRCLARSMPAAQYHSITVNGRTGRLNCLAFVPRVFTSDLSCVVGLRAGTAHPLVLPRCISPAELQLVCQHHLGRTIGPVRLPPALKARQLVNPTEPLHLRDGDVLDVVDENHPSAIADVPKEEILKDHVLWSRDFRIVSCITVRLWFPHVRMPVLTWLKDGEHWDSDTLTFRPYFSSRYDGRWVPVQWAPGRIPHLVQASSVAESVATLVDARDGVRGLRLIPRITGLALADALHTEASEAHVLGLAQCSPHEQLQVRDGDVIWDSLMYGEQERWWLSIEDEVSGSCLACLFAGLMHRKVFFVFLLSLSRISGVMAMRRFSSSDRSRSRSPSPLSSGPWIGRWSPDSAAPFAQVTNQGHIDYRVLCPFRGWSPYYYVRPASSADELSLTVADFTGPWADSCTLIGATHPRLPLVALPTMDRGLATCILTSGVHTKAFLHPAIASYQALKTFCLRTLGVSDMQLSCHPAIRPYALQASFCFTLRHGDTFDVYPAESQHDYRATPRATFKHLGDLHHHHAWHQEFRVLYGGRVKVWQHDDDYEYSCTQRRVVDGSIWTPVLGRFRAPSTIPGGTSWVPTHNVEDGWCHFVQASESGRVGVLLHDSDQPTRCVSLPVRYGEGRAPNGWRIQSRIVQPGLRDGDVLVPTTSAARSSRPLAMLAALFCRSHLCYLSCAFAAFSEASSMVLPPVDRSLAVPAAVGRYPWRVPRPLRVFHQAGGPDISGQLISPYAEPSGFLSLPEELSVDEAYVTLSGAEPAWFHDLVPVWPSQGHQCITFVPVPPCRELVCVLLISTEWQQAVLLPSRVDLGWVSGHIRRALRGSVIAVRGPVQAVRPDRSLNDAVDWRNGDVLLAWEWHASDAAMEHPVLPTVELVRHAALWMADFEVSSSISVVLWRPGHRPLITALPLPIRWSAAACTFVGQFARRYPGWLLGSRPVGTLATAEHSLASRFSASVSSRQR</sequence>
<gene>
    <name evidence="2" type="ORF">AK812_SmicGene19788</name>
</gene>
<name>A0A1Q9DRP4_SYMMI</name>
<feature type="region of interest" description="Disordered" evidence="1">
    <location>
        <begin position="153"/>
        <end position="189"/>
    </location>
</feature>
<protein>
    <submittedName>
        <fullName evidence="2">Uncharacterized protein</fullName>
    </submittedName>
</protein>
<feature type="region of interest" description="Disordered" evidence="1">
    <location>
        <begin position="222"/>
        <end position="258"/>
    </location>
</feature>
<feature type="compositionally biased region" description="Polar residues" evidence="1">
    <location>
        <begin position="172"/>
        <end position="186"/>
    </location>
</feature>
<organism evidence="2 3">
    <name type="scientific">Symbiodinium microadriaticum</name>
    <name type="common">Dinoflagellate</name>
    <name type="synonym">Zooxanthella microadriatica</name>
    <dbReference type="NCBI Taxonomy" id="2951"/>
    <lineage>
        <taxon>Eukaryota</taxon>
        <taxon>Sar</taxon>
        <taxon>Alveolata</taxon>
        <taxon>Dinophyceae</taxon>
        <taxon>Suessiales</taxon>
        <taxon>Symbiodiniaceae</taxon>
        <taxon>Symbiodinium</taxon>
    </lineage>
</organism>
<comment type="caution">
    <text evidence="2">The sequence shown here is derived from an EMBL/GenBank/DDBJ whole genome shotgun (WGS) entry which is preliminary data.</text>
</comment>
<evidence type="ECO:0000313" key="2">
    <source>
        <dbReference type="EMBL" id="OLP97835.1"/>
    </source>
</evidence>
<proteinExistence type="predicted"/>
<accession>A0A1Q9DRP4</accession>